<dbReference type="OrthoDB" id="5395440at2759"/>
<dbReference type="AlphaFoldDB" id="A0A4S2MT75"/>
<evidence type="ECO:0000256" key="2">
    <source>
        <dbReference type="SAM" id="MobiDB-lite"/>
    </source>
</evidence>
<proteinExistence type="predicted"/>
<dbReference type="EMBL" id="ML220129">
    <property type="protein sequence ID" value="TGZ79689.1"/>
    <property type="molecule type" value="Genomic_DNA"/>
</dbReference>
<evidence type="ECO:0000313" key="4">
    <source>
        <dbReference type="Proteomes" id="UP000298138"/>
    </source>
</evidence>
<name>A0A4S2MT75_9PEZI</name>
<sequence>MLPRRFIPLTRFIRLSGSYHHDYRSPREYYSPKTTARPASRATTARSSIYDTPRHARINTDSESYYLRNSIYSNEDKTQRPPSQPIAPMAAKVQPNIALPDGNGYNNNTEYLHSPDVDEAPPKSPNRFTSFFRWGSTGEQGNALASHPPLPDHPSPSLSPKTSFAKNSLPLIDISRANALDDGVSELTNTPYSVLSINELEEEVKIVSADLAASIRREMDLEDLVERLQAEAAGRGTTEGRRTSDYFSDAGTPVRMLDYVESKPDALTERIQRKAEQDLAQLRLELLGKVQEEREKRRVVEQHVKELEEQVAQV</sequence>
<reference evidence="3 4" key="1">
    <citation type="submission" date="2019-04" db="EMBL/GenBank/DDBJ databases">
        <title>Comparative genomics and transcriptomics to analyze fruiting body development in filamentous ascomycetes.</title>
        <authorList>
            <consortium name="DOE Joint Genome Institute"/>
            <person name="Lutkenhaus R."/>
            <person name="Traeger S."/>
            <person name="Breuer J."/>
            <person name="Kuo A."/>
            <person name="Lipzen A."/>
            <person name="Pangilinan J."/>
            <person name="Dilworth D."/>
            <person name="Sandor L."/>
            <person name="Poggeler S."/>
            <person name="Barry K."/>
            <person name="Grigoriev I.V."/>
            <person name="Nowrousian M."/>
        </authorList>
    </citation>
    <scope>NUCLEOTIDE SEQUENCE [LARGE SCALE GENOMIC DNA]</scope>
    <source>
        <strain evidence="3 4">CBS 389.68</strain>
    </source>
</reference>
<keyword evidence="4" id="KW-1185">Reference proteome</keyword>
<feature type="region of interest" description="Disordered" evidence="2">
    <location>
        <begin position="139"/>
        <end position="160"/>
    </location>
</feature>
<feature type="coiled-coil region" evidence="1">
    <location>
        <begin position="197"/>
        <end position="231"/>
    </location>
</feature>
<evidence type="ECO:0000256" key="1">
    <source>
        <dbReference type="SAM" id="Coils"/>
    </source>
</evidence>
<keyword evidence="1" id="KW-0175">Coiled coil</keyword>
<accession>A0A4S2MT75</accession>
<gene>
    <name evidence="3" type="ORF">EX30DRAFT_72900</name>
</gene>
<organism evidence="3 4">
    <name type="scientific">Ascodesmis nigricans</name>
    <dbReference type="NCBI Taxonomy" id="341454"/>
    <lineage>
        <taxon>Eukaryota</taxon>
        <taxon>Fungi</taxon>
        <taxon>Dikarya</taxon>
        <taxon>Ascomycota</taxon>
        <taxon>Pezizomycotina</taxon>
        <taxon>Pezizomycetes</taxon>
        <taxon>Pezizales</taxon>
        <taxon>Ascodesmidaceae</taxon>
        <taxon>Ascodesmis</taxon>
    </lineage>
</organism>
<evidence type="ECO:0000313" key="3">
    <source>
        <dbReference type="EMBL" id="TGZ79689.1"/>
    </source>
</evidence>
<dbReference type="STRING" id="341454.A0A4S2MT75"/>
<dbReference type="InParanoid" id="A0A4S2MT75"/>
<dbReference type="Proteomes" id="UP000298138">
    <property type="component" value="Unassembled WGS sequence"/>
</dbReference>
<protein>
    <submittedName>
        <fullName evidence="3">Uncharacterized protein</fullName>
    </submittedName>
</protein>